<organism evidence="2 3">
    <name type="scientific">Pleurodeles waltl</name>
    <name type="common">Iberian ribbed newt</name>
    <dbReference type="NCBI Taxonomy" id="8319"/>
    <lineage>
        <taxon>Eukaryota</taxon>
        <taxon>Metazoa</taxon>
        <taxon>Chordata</taxon>
        <taxon>Craniata</taxon>
        <taxon>Vertebrata</taxon>
        <taxon>Euteleostomi</taxon>
        <taxon>Amphibia</taxon>
        <taxon>Batrachia</taxon>
        <taxon>Caudata</taxon>
        <taxon>Salamandroidea</taxon>
        <taxon>Salamandridae</taxon>
        <taxon>Pleurodelinae</taxon>
        <taxon>Pleurodeles</taxon>
    </lineage>
</organism>
<dbReference type="AlphaFoldDB" id="A0AAV7L475"/>
<feature type="region of interest" description="Disordered" evidence="1">
    <location>
        <begin position="62"/>
        <end position="89"/>
    </location>
</feature>
<proteinExistence type="predicted"/>
<name>A0AAV7L475_PLEWA</name>
<keyword evidence="3" id="KW-1185">Reference proteome</keyword>
<dbReference type="Proteomes" id="UP001066276">
    <property type="component" value="Chromosome 12"/>
</dbReference>
<protein>
    <submittedName>
        <fullName evidence="2">Uncharacterized protein</fullName>
    </submittedName>
</protein>
<evidence type="ECO:0000313" key="2">
    <source>
        <dbReference type="EMBL" id="KAJ1082535.1"/>
    </source>
</evidence>
<evidence type="ECO:0000313" key="3">
    <source>
        <dbReference type="Proteomes" id="UP001066276"/>
    </source>
</evidence>
<accession>A0AAV7L475</accession>
<comment type="caution">
    <text evidence="2">The sequence shown here is derived from an EMBL/GenBank/DDBJ whole genome shotgun (WGS) entry which is preliminary data.</text>
</comment>
<dbReference type="EMBL" id="JANPWB010000016">
    <property type="protein sequence ID" value="KAJ1082535.1"/>
    <property type="molecule type" value="Genomic_DNA"/>
</dbReference>
<reference evidence="2" key="1">
    <citation type="journal article" date="2022" name="bioRxiv">
        <title>Sequencing and chromosome-scale assembly of the giantPleurodeles waltlgenome.</title>
        <authorList>
            <person name="Brown T."/>
            <person name="Elewa A."/>
            <person name="Iarovenko S."/>
            <person name="Subramanian E."/>
            <person name="Araus A.J."/>
            <person name="Petzold A."/>
            <person name="Susuki M."/>
            <person name="Suzuki K.-i.T."/>
            <person name="Hayashi T."/>
            <person name="Toyoda A."/>
            <person name="Oliveira C."/>
            <person name="Osipova E."/>
            <person name="Leigh N.D."/>
            <person name="Simon A."/>
            <person name="Yun M.H."/>
        </authorList>
    </citation>
    <scope>NUCLEOTIDE SEQUENCE</scope>
    <source>
        <strain evidence="2">20211129_DDA</strain>
        <tissue evidence="2">Liver</tissue>
    </source>
</reference>
<sequence>MCGHLIASEEVMWRRKKRRDNLEAAAVERLFLCKELPQGTFADHGRCDGGGGTAVEWKLPGERGNDGGYNPVSHGSGTPAGEEEDGGMTCREMKKCERRTKTWRLEEKEDRRQRTAARRIPSIKREKMCRCRPCSGKNMASSGTVVSVNGEWGEGLHREKGREGEGEARMGIIEHWGTLH</sequence>
<gene>
    <name evidence="2" type="ORF">NDU88_002700</name>
</gene>
<evidence type="ECO:0000256" key="1">
    <source>
        <dbReference type="SAM" id="MobiDB-lite"/>
    </source>
</evidence>